<dbReference type="RefSeq" id="WP_093914529.1">
    <property type="nucleotide sequence ID" value="NZ_FPAJ01000001.1"/>
</dbReference>
<keyword evidence="4" id="KW-1185">Reference proteome</keyword>
<accession>A0A1I6PM36</accession>
<dbReference type="InterPro" id="IPR051083">
    <property type="entry name" value="GrpII_Intron_Splice-Mob/Def"/>
</dbReference>
<reference evidence="4" key="1">
    <citation type="submission" date="2016-10" db="EMBL/GenBank/DDBJ databases">
        <authorList>
            <person name="Varghese N."/>
            <person name="Submissions S."/>
        </authorList>
    </citation>
    <scope>NUCLEOTIDE SEQUENCE [LARGE SCALE GENOMIC DNA]</scope>
    <source>
        <strain evidence="4">DSM 23422</strain>
    </source>
</reference>
<evidence type="ECO:0000256" key="1">
    <source>
        <dbReference type="ARBA" id="ARBA00034120"/>
    </source>
</evidence>
<organism evidence="3 4">
    <name type="scientific">Sulfitobacter marinus</name>
    <dbReference type="NCBI Taxonomy" id="394264"/>
    <lineage>
        <taxon>Bacteria</taxon>
        <taxon>Pseudomonadati</taxon>
        <taxon>Pseudomonadota</taxon>
        <taxon>Alphaproteobacteria</taxon>
        <taxon>Rhodobacterales</taxon>
        <taxon>Roseobacteraceae</taxon>
        <taxon>Sulfitobacter</taxon>
    </lineage>
</organism>
<sequence>MGDLFKAVRAESNMFAAWRHVKRSALSSANMEIKGAASVFEHQHQRYIKRFIRQLQQGTFEFDAVQGVLADKKERERANKDPRPIAIATLKNRVVQRAILQILQPRKPRDVKEVDGRFETTVNPALGKINDVNSSAYGVGGLIKPYGGVGRGIDAIMSAMNHGATLFYRSDIKAFFTDIPVAPVIEFVRKETGDDKLADLFALGLEVHLGNEDELRGYAHLFPSNGHGVAQGSSLSAFAGNVLLYDMDHEINALGVTGIRYIDDIMIVADTQGKLDAAVALAQLKLKNLGFTLYEPINGSDKAETGRCSDSFGFLGCTLHPKKCVPSAASVKRILADAEDTFSKSQNTIKRFKEKGGSFHSQQSPSSVLHTLGKKLYGWQKSFAFCDDVTIFEHVDERIAKRVEKYNQIVARHTRGLSLSQKATVYGLPSTVEMFFASRRYDPNS</sequence>
<protein>
    <submittedName>
        <fullName evidence="3">Reverse transcriptase (RNA-dependent DNA polymerase)</fullName>
    </submittedName>
</protein>
<proteinExistence type="inferred from homology"/>
<evidence type="ECO:0000313" key="4">
    <source>
        <dbReference type="Proteomes" id="UP000199239"/>
    </source>
</evidence>
<dbReference type="AlphaFoldDB" id="A0A1I6PM36"/>
<dbReference type="Proteomes" id="UP000199239">
    <property type="component" value="Unassembled WGS sequence"/>
</dbReference>
<gene>
    <name evidence="3" type="ORF">SAMN04488040_0238</name>
</gene>
<feature type="domain" description="Reverse transcriptase" evidence="2">
    <location>
        <begin position="51"/>
        <end position="319"/>
    </location>
</feature>
<dbReference type="OrthoDB" id="9793236at2"/>
<dbReference type="STRING" id="394264.SAMN04488040_0238"/>
<dbReference type="Pfam" id="PF00078">
    <property type="entry name" value="RVT_1"/>
    <property type="match status" value="1"/>
</dbReference>
<dbReference type="InterPro" id="IPR043502">
    <property type="entry name" value="DNA/RNA_pol_sf"/>
</dbReference>
<dbReference type="PANTHER" id="PTHR34047:SF8">
    <property type="entry name" value="PROTEIN YKFC"/>
    <property type="match status" value="1"/>
</dbReference>
<dbReference type="EMBL" id="FPAJ01000001">
    <property type="protein sequence ID" value="SFS41246.1"/>
    <property type="molecule type" value="Genomic_DNA"/>
</dbReference>
<dbReference type="InterPro" id="IPR000477">
    <property type="entry name" value="RT_dom"/>
</dbReference>
<dbReference type="SUPFAM" id="SSF56672">
    <property type="entry name" value="DNA/RNA polymerases"/>
    <property type="match status" value="1"/>
</dbReference>
<evidence type="ECO:0000313" key="3">
    <source>
        <dbReference type="EMBL" id="SFS41246.1"/>
    </source>
</evidence>
<keyword evidence="3" id="KW-0695">RNA-directed DNA polymerase</keyword>
<keyword evidence="3" id="KW-0808">Transferase</keyword>
<evidence type="ECO:0000259" key="2">
    <source>
        <dbReference type="PROSITE" id="PS50878"/>
    </source>
</evidence>
<dbReference type="GO" id="GO:0003964">
    <property type="term" value="F:RNA-directed DNA polymerase activity"/>
    <property type="evidence" value="ECO:0007669"/>
    <property type="project" value="UniProtKB-KW"/>
</dbReference>
<keyword evidence="3" id="KW-0548">Nucleotidyltransferase</keyword>
<name>A0A1I6PM36_9RHOB</name>
<comment type="similarity">
    <text evidence="1">Belongs to the bacterial reverse transcriptase family.</text>
</comment>
<dbReference type="PROSITE" id="PS50878">
    <property type="entry name" value="RT_POL"/>
    <property type="match status" value="1"/>
</dbReference>
<dbReference type="PANTHER" id="PTHR34047">
    <property type="entry name" value="NUCLEAR INTRON MATURASE 1, MITOCHONDRIAL-RELATED"/>
    <property type="match status" value="1"/>
</dbReference>